<evidence type="ECO:0000313" key="1">
    <source>
        <dbReference type="EMBL" id="SMB83020.1"/>
    </source>
</evidence>
<dbReference type="Proteomes" id="UP000192582">
    <property type="component" value="Unassembled WGS sequence"/>
</dbReference>
<dbReference type="EMBL" id="FWWU01000006">
    <property type="protein sequence ID" value="SMB83020.1"/>
    <property type="molecule type" value="Genomic_DNA"/>
</dbReference>
<evidence type="ECO:0000313" key="2">
    <source>
        <dbReference type="Proteomes" id="UP000192582"/>
    </source>
</evidence>
<organism evidence="1 2">
    <name type="scientific">Deinococcus hopiensis KR-140</name>
    <dbReference type="NCBI Taxonomy" id="695939"/>
    <lineage>
        <taxon>Bacteria</taxon>
        <taxon>Thermotogati</taxon>
        <taxon>Deinococcota</taxon>
        <taxon>Deinococci</taxon>
        <taxon>Deinococcales</taxon>
        <taxon>Deinococcaceae</taxon>
        <taxon>Deinococcus</taxon>
    </lineage>
</organism>
<dbReference type="OrthoDB" id="58040at2"/>
<keyword evidence="2" id="KW-1185">Reference proteome</keyword>
<dbReference type="Pfam" id="PF10134">
    <property type="entry name" value="RPA"/>
    <property type="match status" value="1"/>
</dbReference>
<accession>A0A1W1UPM6</accession>
<dbReference type="STRING" id="695939.SAMN00790413_04230"/>
<gene>
    <name evidence="1" type="ORF">SAMN00790413_04230</name>
</gene>
<dbReference type="AlphaFoldDB" id="A0A1W1UPM6"/>
<reference evidence="1 2" key="1">
    <citation type="submission" date="2017-04" db="EMBL/GenBank/DDBJ databases">
        <authorList>
            <person name="Afonso C.L."/>
            <person name="Miller P.J."/>
            <person name="Scott M.A."/>
            <person name="Spackman E."/>
            <person name="Goraichik I."/>
            <person name="Dimitrov K.M."/>
            <person name="Suarez D.L."/>
            <person name="Swayne D.E."/>
        </authorList>
    </citation>
    <scope>NUCLEOTIDE SEQUENCE [LARGE SCALE GENOMIC DNA]</scope>
    <source>
        <strain evidence="1 2">KR-140</strain>
    </source>
</reference>
<proteinExistence type="predicted"/>
<dbReference type="InterPro" id="IPR018777">
    <property type="entry name" value="Replication_initiator_prot_A"/>
</dbReference>
<name>A0A1W1UPM6_9DEIO</name>
<protein>
    <submittedName>
        <fullName evidence="1">Plasmid replication initiator protein</fullName>
    </submittedName>
</protein>
<dbReference type="RefSeq" id="WP_084046352.1">
    <property type="nucleotide sequence ID" value="NZ_FWWU01000006.1"/>
</dbReference>
<sequence length="444" mass="49020">MGNEPPERISELDLSRIGVISVLRNLPITATEWEEEFQIGSIEYRVKGRAALGRPHGIDADVLLAVQTLFFWAGCPDNGLVETTPYGLLKLSGHGTNGEMYARLKESLLRTEGVRWTHSRYEWNTARSQAKIETSITGLFSQVDMREALRTSVGTQELDPEATLRIYLTPAFASSIRAGAYQLLDAEMLERLGQPGARSLYRVLQAHRVQLDGSLAGELSVTLSDWLSACGITGRIDSAKDTLHRAHERMIQNGYLRDVAWAGRGMKTRLTYYFHRTHADPELVALLLEQGVTRPVAEALVTDHPDRIRPAVEAVKARMSNGYVPRSRAAVMVDAVRRPDRYIEEKKPVLVSTAAGTRAGSAPRRKAAVLGQQLPLLTVPEQPADRREALISAFKMLFRRDLTADEREGLSALSEEGMTALSSALMGRKKDLVLAMLGGLGPLD</sequence>